<reference evidence="2 3" key="2">
    <citation type="submission" date="2019-05" db="EMBL/GenBank/DDBJ databases">
        <authorList>
            <person name="Ravantti J.J."/>
        </authorList>
    </citation>
    <scope>NUCLEOTIDE SEQUENCE [LARGE SCALE GENOMIC DNA]</scope>
    <source>
        <strain evidence="2 3">B185</strain>
    </source>
</reference>
<organism evidence="2 3">
    <name type="scientific">Flavobacterium columnare</name>
    <dbReference type="NCBI Taxonomy" id="996"/>
    <lineage>
        <taxon>Bacteria</taxon>
        <taxon>Pseudomonadati</taxon>
        <taxon>Bacteroidota</taxon>
        <taxon>Flavobacteriia</taxon>
        <taxon>Flavobacteriales</taxon>
        <taxon>Flavobacteriaceae</taxon>
        <taxon>Flavobacterium</taxon>
    </lineage>
</organism>
<dbReference type="EMBL" id="CP010992">
    <property type="protein sequence ID" value="AMO19238.2"/>
    <property type="molecule type" value="Genomic_DNA"/>
</dbReference>
<gene>
    <name evidence="2" type="ORF">UN65_01680</name>
</gene>
<sequence length="431" mass="46106">MKKIILLCLVAFGMNAQTTQTINSKLKLTNVPVGTSNDSILVRGADKIVKKLPKSALFATVPTPNIQQVTSAGNITSNSISFTDNQSRTSNINSGQLVVFDASNNTSGIYKNDGLAFNKTTGTYNLQPEANGTAGNYTINIPSANGTLALKENTVGDFINDGATTMAPSQNAVFDALANKVSKTGNESIAGEKNFTNVAYFSSPSGSQHSNITLMADPFGFGFAASHDYPIIGNKNNNFSFASGKPSAMSYAASLDAKGLTANRSYAFPNQSGTVALSDNTVNLSGNQTIGGIKTFTGGIYSNNQINSPNGYKFYDYANDKELEFIGYDGGFRFLYGGLPALSFSSNEGFGLNNASGQQFFLNTSNVTTNKEQKFINSNGSIPVIRLTAPTSSIDTGVVGEMYVDNNFLYYCYSPDRWRRVATDSNWNIDE</sequence>
<feature type="signal peptide" evidence="1">
    <location>
        <begin position="1"/>
        <end position="16"/>
    </location>
</feature>
<keyword evidence="1" id="KW-0732">Signal</keyword>
<proteinExistence type="predicted"/>
<accession>A0AAI8GA77</accession>
<dbReference type="AlphaFoldDB" id="A0AAI8GA77"/>
<dbReference type="Gene3D" id="6.10.140.2190">
    <property type="match status" value="2"/>
</dbReference>
<name>A0AAI8GA77_9FLAO</name>
<feature type="chain" id="PRO_5042489343" description="T9SS C-terminal target domain-containing protein" evidence="1">
    <location>
        <begin position="17"/>
        <end position="431"/>
    </location>
</feature>
<evidence type="ECO:0000313" key="2">
    <source>
        <dbReference type="EMBL" id="AMO19238.2"/>
    </source>
</evidence>
<reference evidence="3" key="1">
    <citation type="submission" date="2016-03" db="EMBL/GenBank/DDBJ databases">
        <title>Flavobacterium columnare strain B185, complete genome.</title>
        <authorList>
            <person name="Sundberg L.-R."/>
            <person name="Papponen P."/>
            <person name="Laanto E."/>
        </authorList>
    </citation>
    <scope>NUCLEOTIDE SEQUENCE [LARGE SCALE GENOMIC DNA]</scope>
    <source>
        <strain evidence="3">B185</strain>
    </source>
</reference>
<protein>
    <recommendedName>
        <fullName evidence="4">T9SS C-terminal target domain-containing protein</fullName>
    </recommendedName>
</protein>
<evidence type="ECO:0000256" key="1">
    <source>
        <dbReference type="SAM" id="SignalP"/>
    </source>
</evidence>
<evidence type="ECO:0008006" key="4">
    <source>
        <dbReference type="Google" id="ProtNLM"/>
    </source>
</evidence>
<evidence type="ECO:0000313" key="3">
    <source>
        <dbReference type="Proteomes" id="UP000304840"/>
    </source>
</evidence>
<dbReference type="Proteomes" id="UP000304840">
    <property type="component" value="Chromosome"/>
</dbReference>
<dbReference type="RefSeq" id="WP_138424829.1">
    <property type="nucleotide sequence ID" value="NZ_CP010992.1"/>
</dbReference>